<evidence type="ECO:0000313" key="3">
    <source>
        <dbReference type="Proteomes" id="UP000245712"/>
    </source>
</evidence>
<sequence length="412" mass="47397">MYEKNWNAVEANHDESWGIAPYEARHFELRKGKVVPESSLITGSIASDVDYITQCVMKIIDSNRQLFTTAPVTELGSPKGKLGIKLSKAGVCFIRCLRMDLDHIVNKYPSIETYNRYFGIFCKAVMRDIEFEEDRAPFVLFAKEEWLAYRDWETCSNGMLTRIVSHLNTVVDEIRREGHSEAFRDWKGRLLRQPNENEERLWSLVLACLSVNHHINVLRVDLGYAQYYCDRELSGENAIEYPDVRAHRIALRRFLKRDLKKYVKNPAACRGMAFAIKMEFGLDKTYHFHVIVILNGDVVGQDASVAQAICDYWQEVITGGKGGAYNCNRAIYTDCGIGSIRYHDEEKLDNLKTIVVPYVTKVDYYVSMTKPEGHRSFWMSHPPKIEAKRRGRKRGKGVVTNEAATKRRSVTM</sequence>
<dbReference type="Proteomes" id="UP000245712">
    <property type="component" value="Unassembled WGS sequence"/>
</dbReference>
<gene>
    <name evidence="2" type="ORF">C7402_101373</name>
</gene>
<feature type="region of interest" description="Disordered" evidence="1">
    <location>
        <begin position="390"/>
        <end position="412"/>
    </location>
</feature>
<accession>A0ABX5KVN9</accession>
<name>A0ABX5KVN9_9BURK</name>
<reference evidence="2 3" key="1">
    <citation type="submission" date="2018-05" db="EMBL/GenBank/DDBJ databases">
        <title>Genomic Encyclopedia of Type Strains, Phase IV (KMG-V): Genome sequencing to study the core and pangenomes of soil and plant-associated prokaryotes.</title>
        <authorList>
            <person name="Whitman W."/>
        </authorList>
    </citation>
    <scope>NUCLEOTIDE SEQUENCE [LARGE SCALE GENOMIC DNA]</scope>
    <source>
        <strain evidence="2 3">SCZa-39</strain>
    </source>
</reference>
<protein>
    <submittedName>
        <fullName evidence="2">Uncharacterized protein DUF3296</fullName>
    </submittedName>
</protein>
<proteinExistence type="predicted"/>
<evidence type="ECO:0000256" key="1">
    <source>
        <dbReference type="SAM" id="MobiDB-lite"/>
    </source>
</evidence>
<evidence type="ECO:0000313" key="2">
    <source>
        <dbReference type="EMBL" id="PVX97659.1"/>
    </source>
</evidence>
<dbReference type="RefSeq" id="WP_116609431.1">
    <property type="nucleotide sequence ID" value="NZ_QEOB01000001.1"/>
</dbReference>
<comment type="caution">
    <text evidence="2">The sequence shown here is derived from an EMBL/GenBank/DDBJ whole genome shotgun (WGS) entry which is preliminary data.</text>
</comment>
<keyword evidence="3" id="KW-1185">Reference proteome</keyword>
<dbReference type="EMBL" id="QEOB01000001">
    <property type="protein sequence ID" value="PVX97659.1"/>
    <property type="molecule type" value="Genomic_DNA"/>
</dbReference>
<organism evidence="2 3">
    <name type="scientific">Paraburkholderia unamae</name>
    <dbReference type="NCBI Taxonomy" id="219649"/>
    <lineage>
        <taxon>Bacteria</taxon>
        <taxon>Pseudomonadati</taxon>
        <taxon>Pseudomonadota</taxon>
        <taxon>Betaproteobacteria</taxon>
        <taxon>Burkholderiales</taxon>
        <taxon>Burkholderiaceae</taxon>
        <taxon>Paraburkholderia</taxon>
    </lineage>
</organism>